<dbReference type="PANTHER" id="PTHR42747:SF3">
    <property type="entry name" value="NITRONATE MONOOXYGENASE-RELATED"/>
    <property type="match status" value="1"/>
</dbReference>
<dbReference type="Pfam" id="PF03060">
    <property type="entry name" value="NMO"/>
    <property type="match status" value="1"/>
</dbReference>
<evidence type="ECO:0000313" key="10">
    <source>
        <dbReference type="EMBL" id="SSA34319.1"/>
    </source>
</evidence>
<dbReference type="GO" id="GO:0009636">
    <property type="term" value="P:response to toxic substance"/>
    <property type="evidence" value="ECO:0007669"/>
    <property type="project" value="UniProtKB-KW"/>
</dbReference>
<dbReference type="CDD" id="cd04730">
    <property type="entry name" value="NPD_like"/>
    <property type="match status" value="1"/>
</dbReference>
<dbReference type="Proteomes" id="UP000250028">
    <property type="component" value="Unassembled WGS sequence"/>
</dbReference>
<dbReference type="AlphaFoldDB" id="A0A2Y8ZVN8"/>
<keyword evidence="6" id="KW-0560">Oxidoreductase</keyword>
<evidence type="ECO:0000256" key="8">
    <source>
        <dbReference type="ARBA" id="ARBA00031155"/>
    </source>
</evidence>
<dbReference type="Gene3D" id="3.20.20.70">
    <property type="entry name" value="Aldolase class I"/>
    <property type="match status" value="1"/>
</dbReference>
<keyword evidence="4" id="KW-0285">Flavoprotein</keyword>
<keyword evidence="5" id="KW-0288">FMN</keyword>
<evidence type="ECO:0000256" key="4">
    <source>
        <dbReference type="ARBA" id="ARBA00022630"/>
    </source>
</evidence>
<organism evidence="10 11">
    <name type="scientific">Branchiibius hedensis</name>
    <dbReference type="NCBI Taxonomy" id="672460"/>
    <lineage>
        <taxon>Bacteria</taxon>
        <taxon>Bacillati</taxon>
        <taxon>Actinomycetota</taxon>
        <taxon>Actinomycetes</taxon>
        <taxon>Micrococcales</taxon>
        <taxon>Dermacoccaceae</taxon>
        <taxon>Branchiibius</taxon>
    </lineage>
</organism>
<dbReference type="PANTHER" id="PTHR42747">
    <property type="entry name" value="NITRONATE MONOOXYGENASE-RELATED"/>
    <property type="match status" value="1"/>
</dbReference>
<proteinExistence type="inferred from homology"/>
<reference evidence="11" key="1">
    <citation type="submission" date="2016-10" db="EMBL/GenBank/DDBJ databases">
        <authorList>
            <person name="Varghese N."/>
            <person name="Submissions S."/>
        </authorList>
    </citation>
    <scope>NUCLEOTIDE SEQUENCE [LARGE SCALE GENOMIC DNA]</scope>
    <source>
        <strain evidence="11">DSM 22951</strain>
    </source>
</reference>
<evidence type="ECO:0000256" key="5">
    <source>
        <dbReference type="ARBA" id="ARBA00022643"/>
    </source>
</evidence>
<name>A0A2Y8ZVN8_9MICO</name>
<accession>A0A2Y8ZVN8</accession>
<comment type="similarity">
    <text evidence="2">Belongs to the nitronate monooxygenase family. NMO class I subfamily.</text>
</comment>
<evidence type="ECO:0000256" key="9">
    <source>
        <dbReference type="ARBA" id="ARBA00049401"/>
    </source>
</evidence>
<evidence type="ECO:0000256" key="3">
    <source>
        <dbReference type="ARBA" id="ARBA00022575"/>
    </source>
</evidence>
<dbReference type="InterPro" id="IPR004136">
    <property type="entry name" value="NMO"/>
</dbReference>
<evidence type="ECO:0000256" key="1">
    <source>
        <dbReference type="ARBA" id="ARBA00001917"/>
    </source>
</evidence>
<comment type="catalytic activity">
    <reaction evidence="9">
        <text>3 propionate 3-nitronate + 3 O2 + H2O = 3 3-oxopropanoate + 2 nitrate + nitrite + H2O2 + 3 H(+)</text>
        <dbReference type="Rhea" id="RHEA:57332"/>
        <dbReference type="ChEBI" id="CHEBI:15377"/>
        <dbReference type="ChEBI" id="CHEBI:15378"/>
        <dbReference type="ChEBI" id="CHEBI:15379"/>
        <dbReference type="ChEBI" id="CHEBI:16240"/>
        <dbReference type="ChEBI" id="CHEBI:16301"/>
        <dbReference type="ChEBI" id="CHEBI:17632"/>
        <dbReference type="ChEBI" id="CHEBI:33190"/>
        <dbReference type="ChEBI" id="CHEBI:136067"/>
    </reaction>
</comment>
<dbReference type="RefSeq" id="WP_245934059.1">
    <property type="nucleotide sequence ID" value="NZ_QGDN01000001.1"/>
</dbReference>
<evidence type="ECO:0000256" key="7">
    <source>
        <dbReference type="ARBA" id="ARBA00023033"/>
    </source>
</evidence>
<sequence length="359" mass="37493">MTSLLQSLERRVVAAPMAGGPTTPELVAAVGAAGGLGFLAGGYLTADALADRIADTRDLTAVPFGVNLFVPADLDRDRDRAAVQEYADRLRFGARRLGAKLGSIDWHDRDHFEDKVTLLLDDPVAVVSFTFGIPPKHVIEALHACGTEIVITVTDPDEALAAARAGADALCIQGAAAGGHRSTHDAAAIPNEDSWTELLRRCRSVSALPLIVGGGIMTRAQVEFAVQSGAAAVQCGTAFLLTDEAGTSAAARAGLSDRTLTQSVVTRAFSGRPARGVRNEFIEQFDDFAPPVYPVVDQLTKPVRAAAAADGNYQWVSLWAGTGWEAARPGPAAAVVEALHPTRLVRPQAVSSGGGADLD</sequence>
<dbReference type="SUPFAM" id="SSF51412">
    <property type="entry name" value="Inosine monophosphate dehydrogenase (IMPDH)"/>
    <property type="match status" value="1"/>
</dbReference>
<keyword evidence="11" id="KW-1185">Reference proteome</keyword>
<evidence type="ECO:0000256" key="6">
    <source>
        <dbReference type="ARBA" id="ARBA00023002"/>
    </source>
</evidence>
<dbReference type="InterPro" id="IPR013785">
    <property type="entry name" value="Aldolase_TIM"/>
</dbReference>
<evidence type="ECO:0000256" key="2">
    <source>
        <dbReference type="ARBA" id="ARBA00009881"/>
    </source>
</evidence>
<dbReference type="GO" id="GO:0018580">
    <property type="term" value="F:nitronate monooxygenase activity"/>
    <property type="evidence" value="ECO:0007669"/>
    <property type="project" value="InterPro"/>
</dbReference>
<protein>
    <recommendedName>
        <fullName evidence="8">Propionate 3-nitronate monooxygenase</fullName>
    </recommendedName>
</protein>
<keyword evidence="3" id="KW-0216">Detoxification</keyword>
<evidence type="ECO:0000313" key="11">
    <source>
        <dbReference type="Proteomes" id="UP000250028"/>
    </source>
</evidence>
<keyword evidence="7" id="KW-0503">Monooxygenase</keyword>
<gene>
    <name evidence="10" type="ORF">SAMN04489750_1636</name>
</gene>
<comment type="cofactor">
    <cofactor evidence="1">
        <name>FMN</name>
        <dbReference type="ChEBI" id="CHEBI:58210"/>
    </cofactor>
</comment>
<dbReference type="EMBL" id="UESZ01000001">
    <property type="protein sequence ID" value="SSA34319.1"/>
    <property type="molecule type" value="Genomic_DNA"/>
</dbReference>